<gene>
    <name evidence="1" type="ORF">LCOR_09049.1</name>
</gene>
<evidence type="ECO:0000313" key="1">
    <source>
        <dbReference type="EMBL" id="CDH58176.1"/>
    </source>
</evidence>
<accession>A0A068SA97</accession>
<comment type="caution">
    <text evidence="1">The sequence shown here is derived from an EMBL/GenBank/DDBJ whole genome shotgun (WGS) entry which is preliminary data.</text>
</comment>
<dbReference type="Proteomes" id="UP000027586">
    <property type="component" value="Unassembled WGS sequence"/>
</dbReference>
<dbReference type="VEuPathDB" id="FungiDB:LCOR_09049.1"/>
<sequence length="86" mass="9813">MDALYFRCYAALRLTQQCKAHVVSPVWPWFGYDIQEKSSSATPLVKTSWTSLLFASTRSLVPAFDRSIASENMIIKTSLQKRELLL</sequence>
<protein>
    <submittedName>
        <fullName evidence="1">Uncharacterized protein</fullName>
    </submittedName>
</protein>
<evidence type="ECO:0000313" key="2">
    <source>
        <dbReference type="Proteomes" id="UP000027586"/>
    </source>
</evidence>
<proteinExistence type="predicted"/>
<keyword evidence="2" id="KW-1185">Reference proteome</keyword>
<dbReference type="AlphaFoldDB" id="A0A068SA97"/>
<reference evidence="1" key="1">
    <citation type="submission" date="2013-08" db="EMBL/GenBank/DDBJ databases">
        <title>Gene expansion shapes genome architecture in the human pathogen Lichtheimia corymbifera: an evolutionary genomics analysis in the ancient terrestrial Mucorales (Mucoromycotina).</title>
        <authorList>
            <person name="Schwartze V.U."/>
            <person name="Winter S."/>
            <person name="Shelest E."/>
            <person name="Marcet-Houben M."/>
            <person name="Horn F."/>
            <person name="Wehner S."/>
            <person name="Hoffmann K."/>
            <person name="Riege K."/>
            <person name="Sammeth M."/>
            <person name="Nowrousian M."/>
            <person name="Valiante V."/>
            <person name="Linde J."/>
            <person name="Jacobsen I.D."/>
            <person name="Marz M."/>
            <person name="Brakhage A.A."/>
            <person name="Gabaldon T."/>
            <person name="Bocker S."/>
            <person name="Voigt K."/>
        </authorList>
    </citation>
    <scope>NUCLEOTIDE SEQUENCE [LARGE SCALE GENOMIC DNA]</scope>
    <source>
        <strain evidence="1">FSU 9682</strain>
    </source>
</reference>
<organism evidence="1 2">
    <name type="scientific">Lichtheimia corymbifera JMRC:FSU:9682</name>
    <dbReference type="NCBI Taxonomy" id="1263082"/>
    <lineage>
        <taxon>Eukaryota</taxon>
        <taxon>Fungi</taxon>
        <taxon>Fungi incertae sedis</taxon>
        <taxon>Mucoromycota</taxon>
        <taxon>Mucoromycotina</taxon>
        <taxon>Mucoromycetes</taxon>
        <taxon>Mucorales</taxon>
        <taxon>Lichtheimiaceae</taxon>
        <taxon>Lichtheimia</taxon>
    </lineage>
</organism>
<name>A0A068SA97_9FUNG</name>
<dbReference type="EMBL" id="CBTN010000053">
    <property type="protein sequence ID" value="CDH58176.1"/>
    <property type="molecule type" value="Genomic_DNA"/>
</dbReference>